<dbReference type="Pfam" id="PF01127">
    <property type="entry name" value="Sdh_cyt"/>
    <property type="match status" value="1"/>
</dbReference>
<keyword evidence="7 10" id="KW-1133">Transmembrane helix</keyword>
<evidence type="ECO:0000256" key="8">
    <source>
        <dbReference type="ARBA" id="ARBA00023004"/>
    </source>
</evidence>
<dbReference type="Gene3D" id="1.20.1300.10">
    <property type="entry name" value="Fumarate reductase/succinate dehydrogenase, transmembrane subunit"/>
    <property type="match status" value="1"/>
</dbReference>
<feature type="transmembrane region" description="Helical" evidence="10">
    <location>
        <begin position="62"/>
        <end position="84"/>
    </location>
</feature>
<evidence type="ECO:0000256" key="2">
    <source>
        <dbReference type="ARBA" id="ARBA00004050"/>
    </source>
</evidence>
<keyword evidence="5 10" id="KW-0812">Transmembrane</keyword>
<evidence type="ECO:0000256" key="4">
    <source>
        <dbReference type="ARBA" id="ARBA00022617"/>
    </source>
</evidence>
<comment type="subcellular location">
    <subcellularLocation>
        <location evidence="3">Membrane</location>
    </subcellularLocation>
</comment>
<name>A0A9X2H7T7_9HYPH</name>
<evidence type="ECO:0000256" key="10">
    <source>
        <dbReference type="SAM" id="Phobius"/>
    </source>
</evidence>
<reference evidence="11" key="1">
    <citation type="submission" date="2022-03" db="EMBL/GenBank/DDBJ databases">
        <title>Aurantimonas Liuensis sp. Nov., isolated from the hadal seawater of the Mariana Trench.</title>
        <authorList>
            <person name="Liu R."/>
        </authorList>
    </citation>
    <scope>NUCLEOTIDE SEQUENCE</scope>
    <source>
        <strain evidence="11">LRZ36</strain>
    </source>
</reference>
<proteinExistence type="predicted"/>
<evidence type="ECO:0000256" key="9">
    <source>
        <dbReference type="ARBA" id="ARBA00023136"/>
    </source>
</evidence>
<comment type="cofactor">
    <cofactor evidence="1">
        <name>heme</name>
        <dbReference type="ChEBI" id="CHEBI:30413"/>
    </cofactor>
</comment>
<dbReference type="SUPFAM" id="SSF81343">
    <property type="entry name" value="Fumarate reductase respiratory complex transmembrane subunits"/>
    <property type="match status" value="1"/>
</dbReference>
<sequence length="116" mass="12591">MRSSPRGHRSYVAFLGHRLSGLALAIFLPVHFLALGLALEAGRSFEDFMAFADMPLVKVAEWGLVMLLAIHLFFGARLLVVELLPWREEAGDRPALIGWGAGGAVVVGLIFLMGAF</sequence>
<evidence type="ECO:0000256" key="5">
    <source>
        <dbReference type="ARBA" id="ARBA00022692"/>
    </source>
</evidence>
<evidence type="ECO:0000256" key="3">
    <source>
        <dbReference type="ARBA" id="ARBA00004370"/>
    </source>
</evidence>
<organism evidence="11 12">
    <name type="scientific">Aurantimonas marianensis</name>
    <dbReference type="NCBI Taxonomy" id="2920428"/>
    <lineage>
        <taxon>Bacteria</taxon>
        <taxon>Pseudomonadati</taxon>
        <taxon>Pseudomonadota</taxon>
        <taxon>Alphaproteobacteria</taxon>
        <taxon>Hyphomicrobiales</taxon>
        <taxon>Aurantimonadaceae</taxon>
        <taxon>Aurantimonas</taxon>
    </lineage>
</organism>
<evidence type="ECO:0000256" key="6">
    <source>
        <dbReference type="ARBA" id="ARBA00022723"/>
    </source>
</evidence>
<dbReference type="PANTHER" id="PTHR41910">
    <property type="entry name" value="SUCCINATE DEHYDROGENASE 2 MEMBRANE SUBUNIT SDHC"/>
    <property type="match status" value="1"/>
</dbReference>
<dbReference type="InterPro" id="IPR034804">
    <property type="entry name" value="SQR/QFR_C/D"/>
</dbReference>
<feature type="transmembrane region" description="Helical" evidence="10">
    <location>
        <begin position="21"/>
        <end position="42"/>
    </location>
</feature>
<dbReference type="InterPro" id="IPR039023">
    <property type="entry name" value="SdhC_prok"/>
</dbReference>
<accession>A0A9X2H7T7</accession>
<keyword evidence="4" id="KW-0349">Heme</keyword>
<dbReference type="GO" id="GO:0046872">
    <property type="term" value="F:metal ion binding"/>
    <property type="evidence" value="ECO:0007669"/>
    <property type="project" value="UniProtKB-KW"/>
</dbReference>
<evidence type="ECO:0000256" key="7">
    <source>
        <dbReference type="ARBA" id="ARBA00022989"/>
    </source>
</evidence>
<dbReference type="AlphaFoldDB" id="A0A9X2H7T7"/>
<keyword evidence="6" id="KW-0479">Metal-binding</keyword>
<dbReference type="InterPro" id="IPR000701">
    <property type="entry name" value="SuccDH_FuR_B_TM-su"/>
</dbReference>
<gene>
    <name evidence="11" type="ORF">MJ956_17930</name>
</gene>
<keyword evidence="8" id="KW-0408">Iron</keyword>
<keyword evidence="9 10" id="KW-0472">Membrane</keyword>
<comment type="caution">
    <text evidence="11">The sequence shown here is derived from an EMBL/GenBank/DDBJ whole genome shotgun (WGS) entry which is preliminary data.</text>
</comment>
<comment type="function">
    <text evidence="2">Membrane-anchoring subunit of succinate dehydrogenase (SDH).</text>
</comment>
<dbReference type="PANTHER" id="PTHR41910:SF1">
    <property type="entry name" value="SUCCINATE DEHYDROGENASE HYDROPHOBIC MEMBRANE ANCHOR SUBUNIT"/>
    <property type="match status" value="1"/>
</dbReference>
<evidence type="ECO:0000256" key="1">
    <source>
        <dbReference type="ARBA" id="ARBA00001971"/>
    </source>
</evidence>
<dbReference type="RefSeq" id="WP_253965807.1">
    <property type="nucleotide sequence ID" value="NZ_JALHBS010000117.1"/>
</dbReference>
<feature type="transmembrane region" description="Helical" evidence="10">
    <location>
        <begin position="96"/>
        <end position="115"/>
    </location>
</feature>
<dbReference type="GO" id="GO:0016020">
    <property type="term" value="C:membrane"/>
    <property type="evidence" value="ECO:0007669"/>
    <property type="project" value="UniProtKB-SubCell"/>
</dbReference>
<evidence type="ECO:0000313" key="12">
    <source>
        <dbReference type="Proteomes" id="UP001155220"/>
    </source>
</evidence>
<keyword evidence="12" id="KW-1185">Reference proteome</keyword>
<protein>
    <submittedName>
        <fullName evidence="11">Succinate dehydrogenase</fullName>
    </submittedName>
</protein>
<dbReference type="Proteomes" id="UP001155220">
    <property type="component" value="Unassembled WGS sequence"/>
</dbReference>
<evidence type="ECO:0000313" key="11">
    <source>
        <dbReference type="EMBL" id="MCP3057007.1"/>
    </source>
</evidence>
<dbReference type="EMBL" id="JALHBS010000117">
    <property type="protein sequence ID" value="MCP3057007.1"/>
    <property type="molecule type" value="Genomic_DNA"/>
</dbReference>